<evidence type="ECO:0000256" key="3">
    <source>
        <dbReference type="ARBA" id="ARBA00022723"/>
    </source>
</evidence>
<dbReference type="SUPFAM" id="SSF52833">
    <property type="entry name" value="Thioredoxin-like"/>
    <property type="match status" value="1"/>
</dbReference>
<dbReference type="AlphaFoldDB" id="A0A815BIF0"/>
<dbReference type="InterPro" id="IPR036249">
    <property type="entry name" value="Thioredoxin-like_sf"/>
</dbReference>
<comment type="cofactor">
    <cofactor evidence="8">
        <name>[2Fe-2S] cluster</name>
        <dbReference type="ChEBI" id="CHEBI:190135"/>
    </cofactor>
</comment>
<feature type="binding site" evidence="9">
    <location>
        <position position="174"/>
    </location>
    <ligand>
        <name>[2Fe-2S] cluster</name>
        <dbReference type="ChEBI" id="CHEBI:190135"/>
    </ligand>
</feature>
<comment type="caution">
    <text evidence="12">The sequence shown here is derived from an EMBL/GenBank/DDBJ whole genome shotgun (WGS) entry which is preliminary data.</text>
</comment>
<feature type="region of interest" description="Disordered" evidence="10">
    <location>
        <begin position="209"/>
        <end position="248"/>
    </location>
</feature>
<keyword evidence="13" id="KW-1185">Reference proteome</keyword>
<evidence type="ECO:0000313" key="11">
    <source>
        <dbReference type="EMBL" id="CAF1046150.1"/>
    </source>
</evidence>
<dbReference type="PROSITE" id="PS01099">
    <property type="entry name" value="COMPLEX1_24K"/>
    <property type="match status" value="1"/>
</dbReference>
<evidence type="ECO:0000256" key="9">
    <source>
        <dbReference type="PIRSR" id="PIRSR000216-1"/>
    </source>
</evidence>
<dbReference type="GO" id="GO:0005743">
    <property type="term" value="C:mitochondrial inner membrane"/>
    <property type="evidence" value="ECO:0007669"/>
    <property type="project" value="UniProtKB-ARBA"/>
</dbReference>
<dbReference type="InterPro" id="IPR002023">
    <property type="entry name" value="NuoE-like"/>
</dbReference>
<dbReference type="GO" id="GO:0046872">
    <property type="term" value="F:metal ion binding"/>
    <property type="evidence" value="ECO:0007669"/>
    <property type="project" value="UniProtKB-KW"/>
</dbReference>
<evidence type="ECO:0000313" key="13">
    <source>
        <dbReference type="Proteomes" id="UP000663828"/>
    </source>
</evidence>
<evidence type="ECO:0000256" key="1">
    <source>
        <dbReference type="ARBA" id="ARBA00010643"/>
    </source>
</evidence>
<evidence type="ECO:0000256" key="5">
    <source>
        <dbReference type="ARBA" id="ARBA00023004"/>
    </source>
</evidence>
<evidence type="ECO:0000256" key="2">
    <source>
        <dbReference type="ARBA" id="ARBA00022714"/>
    </source>
</evidence>
<evidence type="ECO:0000256" key="7">
    <source>
        <dbReference type="ARBA" id="ARBA00023027"/>
    </source>
</evidence>
<dbReference type="EMBL" id="CAJNOR010002263">
    <property type="protein sequence ID" value="CAF1270116.1"/>
    <property type="molecule type" value="Genomic_DNA"/>
</dbReference>
<dbReference type="NCBIfam" id="NF005722">
    <property type="entry name" value="PRK07539.1-2"/>
    <property type="match status" value="1"/>
</dbReference>
<keyword evidence="7" id="KW-0520">NAD</keyword>
<dbReference type="GO" id="GO:1902494">
    <property type="term" value="C:catalytic complex"/>
    <property type="evidence" value="ECO:0007669"/>
    <property type="project" value="UniProtKB-ARBA"/>
</dbReference>
<keyword evidence="4" id="KW-1278">Translocase</keyword>
<dbReference type="GO" id="GO:0003954">
    <property type="term" value="F:NADH dehydrogenase activity"/>
    <property type="evidence" value="ECO:0007669"/>
    <property type="project" value="TreeGrafter"/>
</dbReference>
<dbReference type="CDD" id="cd03064">
    <property type="entry name" value="TRX_Fd_NuoE"/>
    <property type="match status" value="1"/>
</dbReference>
<dbReference type="FunFam" id="1.10.10.1590:FF:000001">
    <property type="entry name" value="NADH-quinone oxidoreductase subunit E"/>
    <property type="match status" value="1"/>
</dbReference>
<keyword evidence="2 9" id="KW-0001">2Fe-2S</keyword>
<dbReference type="EMBL" id="CAJNOJ010000076">
    <property type="protein sequence ID" value="CAF1046150.1"/>
    <property type="molecule type" value="Genomic_DNA"/>
</dbReference>
<organism evidence="12 13">
    <name type="scientific">Adineta ricciae</name>
    <name type="common">Rotifer</name>
    <dbReference type="NCBI Taxonomy" id="249248"/>
    <lineage>
        <taxon>Eukaryota</taxon>
        <taxon>Metazoa</taxon>
        <taxon>Spiralia</taxon>
        <taxon>Gnathifera</taxon>
        <taxon>Rotifera</taxon>
        <taxon>Eurotatoria</taxon>
        <taxon>Bdelloidea</taxon>
        <taxon>Adinetida</taxon>
        <taxon>Adinetidae</taxon>
        <taxon>Adineta</taxon>
    </lineage>
</organism>
<dbReference type="OrthoDB" id="10254187at2759"/>
<dbReference type="GO" id="GO:0008137">
    <property type="term" value="F:NADH dehydrogenase (ubiquinone) activity"/>
    <property type="evidence" value="ECO:0007669"/>
    <property type="project" value="UniProtKB-ARBA"/>
</dbReference>
<reference evidence="12" key="1">
    <citation type="submission" date="2021-02" db="EMBL/GenBank/DDBJ databases">
        <authorList>
            <person name="Nowell W R."/>
        </authorList>
    </citation>
    <scope>NUCLEOTIDE SEQUENCE</scope>
</reference>
<feature type="binding site" evidence="9">
    <location>
        <position position="178"/>
    </location>
    <ligand>
        <name>[2Fe-2S] cluster</name>
        <dbReference type="ChEBI" id="CHEBI:190135"/>
    </ligand>
</feature>
<dbReference type="PANTHER" id="PTHR10371:SF3">
    <property type="entry name" value="NADH DEHYDROGENASE [UBIQUINONE] FLAVOPROTEIN 2, MITOCHONDRIAL"/>
    <property type="match status" value="1"/>
</dbReference>
<evidence type="ECO:0000256" key="10">
    <source>
        <dbReference type="SAM" id="MobiDB-lite"/>
    </source>
</evidence>
<evidence type="ECO:0000256" key="8">
    <source>
        <dbReference type="ARBA" id="ARBA00034078"/>
    </source>
</evidence>
<sequence length="248" mass="27859">MLVRKLFNWQSLAISSSLANRCISTSSYRLASDKEFVHRDTKENNLDVKFDFTPENYKRVEAIMAMYPEGHKSAAVIPLLDLAQRQHNGWLPLSAMNKVAEVLKMARMRVYEVATFYTMFNRNPIGKYHIQVCTTTPCWLCNSDGILKAIEGKLGIHVGQTTSDGLFTLSEAECLGACVNAPMLSINDDYYEDLTEKDIVEILDEIKQGGKPKAGPRSKRYAAEPVHGLTSLTEPPKGPGFRLRKELQ</sequence>
<dbReference type="Gene3D" id="3.40.30.10">
    <property type="entry name" value="Glutaredoxin"/>
    <property type="match status" value="1"/>
</dbReference>
<dbReference type="PANTHER" id="PTHR10371">
    <property type="entry name" value="NADH DEHYDROGENASE UBIQUINONE FLAVOPROTEIN 2, MITOCHONDRIAL"/>
    <property type="match status" value="1"/>
</dbReference>
<feature type="binding site" evidence="9">
    <location>
        <position position="138"/>
    </location>
    <ligand>
        <name>[2Fe-2S] cluster</name>
        <dbReference type="ChEBI" id="CHEBI:190135"/>
    </ligand>
</feature>
<accession>A0A815BIF0</accession>
<dbReference type="Proteomes" id="UP000663828">
    <property type="component" value="Unassembled WGS sequence"/>
</dbReference>
<comment type="similarity">
    <text evidence="1">Belongs to the complex I 24 kDa subunit family.</text>
</comment>
<keyword evidence="3 9" id="KW-0479">Metal-binding</keyword>
<protein>
    <submittedName>
        <fullName evidence="12">Uncharacterized protein</fullName>
    </submittedName>
</protein>
<gene>
    <name evidence="11" type="ORF">EDS130_LOCUS17184</name>
    <name evidence="12" type="ORF">XAT740_LOCUS27249</name>
</gene>
<feature type="binding site" evidence="9">
    <location>
        <position position="133"/>
    </location>
    <ligand>
        <name>[2Fe-2S] cluster</name>
        <dbReference type="ChEBI" id="CHEBI:190135"/>
    </ligand>
</feature>
<dbReference type="FunFam" id="3.40.30.10:FF:000022">
    <property type="entry name" value="NADH dehydrogenase flavoprotein 2, mitochondrial"/>
    <property type="match status" value="1"/>
</dbReference>
<dbReference type="GO" id="GO:0051537">
    <property type="term" value="F:2 iron, 2 sulfur cluster binding"/>
    <property type="evidence" value="ECO:0007669"/>
    <property type="project" value="UniProtKB-KW"/>
</dbReference>
<dbReference type="Gene3D" id="1.10.10.1590">
    <property type="entry name" value="NADH-quinone oxidoreductase subunit E"/>
    <property type="match status" value="1"/>
</dbReference>
<keyword evidence="6 9" id="KW-0411">Iron-sulfur</keyword>
<evidence type="ECO:0000313" key="12">
    <source>
        <dbReference type="EMBL" id="CAF1270116.1"/>
    </source>
</evidence>
<dbReference type="NCBIfam" id="NF005725">
    <property type="entry name" value="PRK07539.1-5"/>
    <property type="match status" value="1"/>
</dbReference>
<evidence type="ECO:0000256" key="6">
    <source>
        <dbReference type="ARBA" id="ARBA00023014"/>
    </source>
</evidence>
<dbReference type="Proteomes" id="UP000663852">
    <property type="component" value="Unassembled WGS sequence"/>
</dbReference>
<dbReference type="InterPro" id="IPR042128">
    <property type="entry name" value="NuoE_dom"/>
</dbReference>
<dbReference type="NCBIfam" id="TIGR01958">
    <property type="entry name" value="nuoE_fam"/>
    <property type="match status" value="1"/>
</dbReference>
<proteinExistence type="inferred from homology"/>
<name>A0A815BIF0_ADIRI</name>
<dbReference type="GO" id="GO:0098796">
    <property type="term" value="C:membrane protein complex"/>
    <property type="evidence" value="ECO:0007669"/>
    <property type="project" value="UniProtKB-ARBA"/>
</dbReference>
<comment type="cofactor">
    <cofactor evidence="9">
        <name>[2Fe-2S] cluster</name>
        <dbReference type="ChEBI" id="CHEBI:190135"/>
    </cofactor>
    <text evidence="9">Binds 1 [2Fe-2S] cluster.</text>
</comment>
<dbReference type="GO" id="GO:0006120">
    <property type="term" value="P:mitochondrial electron transport, NADH to ubiquinone"/>
    <property type="evidence" value="ECO:0007669"/>
    <property type="project" value="UniProtKB-ARBA"/>
</dbReference>
<keyword evidence="5 9" id="KW-0408">Iron</keyword>
<dbReference type="InterPro" id="IPR041921">
    <property type="entry name" value="NuoE_N"/>
</dbReference>
<dbReference type="PIRSF" id="PIRSF000216">
    <property type="entry name" value="NADH_DH_24kDa"/>
    <property type="match status" value="1"/>
</dbReference>
<evidence type="ECO:0000256" key="4">
    <source>
        <dbReference type="ARBA" id="ARBA00022967"/>
    </source>
</evidence>
<dbReference type="Pfam" id="PF01257">
    <property type="entry name" value="2Fe-2S_thioredx"/>
    <property type="match status" value="1"/>
</dbReference>